<dbReference type="Pfam" id="PF13628">
    <property type="entry name" value="DUF4142"/>
    <property type="match status" value="1"/>
</dbReference>
<evidence type="ECO:0000313" key="4">
    <source>
        <dbReference type="Proteomes" id="UP001589647"/>
    </source>
</evidence>
<keyword evidence="1" id="KW-0732">Signal</keyword>
<gene>
    <name evidence="3" type="ORF">ACFFV7_00980</name>
</gene>
<evidence type="ECO:0000313" key="3">
    <source>
        <dbReference type="EMBL" id="MFB9199748.1"/>
    </source>
</evidence>
<dbReference type="PANTHER" id="PTHR38593">
    <property type="entry name" value="BLR2558 PROTEIN"/>
    <property type="match status" value="1"/>
</dbReference>
<dbReference type="PANTHER" id="PTHR38593:SF1">
    <property type="entry name" value="BLR2558 PROTEIN"/>
    <property type="match status" value="1"/>
</dbReference>
<evidence type="ECO:0000259" key="2">
    <source>
        <dbReference type="Pfam" id="PF13628"/>
    </source>
</evidence>
<dbReference type="EMBL" id="JBHMEI010000001">
    <property type="protein sequence ID" value="MFB9199748.1"/>
    <property type="molecule type" value="Genomic_DNA"/>
</dbReference>
<sequence length="179" mass="18901">MRTRLTMLLATAAVVALSGCGGAPTNTAGLAPRTDAQPSEQDRTWMATIHQGNLAEIAAGRLAEKKGATDQVKSIGRMLVDDHTQLDQKVTQTASQLGIQLPTSLTAAQGAMVKRLQEAKGKDFDKEFVASMTKAHKEAIEATKQEISKGSSPAVVALAKVASPSLLEHLKALKKVESD</sequence>
<organism evidence="3 4">
    <name type="scientific">Nonomuraea spiralis</name>
    <dbReference type="NCBI Taxonomy" id="46182"/>
    <lineage>
        <taxon>Bacteria</taxon>
        <taxon>Bacillati</taxon>
        <taxon>Actinomycetota</taxon>
        <taxon>Actinomycetes</taxon>
        <taxon>Streptosporangiales</taxon>
        <taxon>Streptosporangiaceae</taxon>
        <taxon>Nonomuraea</taxon>
    </lineage>
</organism>
<feature type="domain" description="DUF4142" evidence="2">
    <location>
        <begin position="41"/>
        <end position="175"/>
    </location>
</feature>
<accession>A0ABV5I5E5</accession>
<dbReference type="Gene3D" id="1.20.1260.10">
    <property type="match status" value="1"/>
</dbReference>
<dbReference type="InterPro" id="IPR025419">
    <property type="entry name" value="DUF4142"/>
</dbReference>
<dbReference type="PROSITE" id="PS51257">
    <property type="entry name" value="PROKAR_LIPOPROTEIN"/>
    <property type="match status" value="1"/>
</dbReference>
<feature type="chain" id="PRO_5047223528" evidence="1">
    <location>
        <begin position="24"/>
        <end position="179"/>
    </location>
</feature>
<name>A0ABV5I5E5_9ACTN</name>
<dbReference type="Proteomes" id="UP001589647">
    <property type="component" value="Unassembled WGS sequence"/>
</dbReference>
<dbReference type="InterPro" id="IPR012347">
    <property type="entry name" value="Ferritin-like"/>
</dbReference>
<comment type="caution">
    <text evidence="3">The sequence shown here is derived from an EMBL/GenBank/DDBJ whole genome shotgun (WGS) entry which is preliminary data.</text>
</comment>
<evidence type="ECO:0000256" key="1">
    <source>
        <dbReference type="SAM" id="SignalP"/>
    </source>
</evidence>
<dbReference type="RefSeq" id="WP_189645437.1">
    <property type="nucleotide sequence ID" value="NZ_BMRC01000001.1"/>
</dbReference>
<reference evidence="3 4" key="1">
    <citation type="submission" date="2024-09" db="EMBL/GenBank/DDBJ databases">
        <authorList>
            <person name="Sun Q."/>
            <person name="Mori K."/>
        </authorList>
    </citation>
    <scope>NUCLEOTIDE SEQUENCE [LARGE SCALE GENOMIC DNA]</scope>
    <source>
        <strain evidence="3 4">CCM 3426</strain>
    </source>
</reference>
<proteinExistence type="predicted"/>
<feature type="signal peptide" evidence="1">
    <location>
        <begin position="1"/>
        <end position="23"/>
    </location>
</feature>
<protein>
    <submittedName>
        <fullName evidence="3">DUF4142 domain-containing protein</fullName>
    </submittedName>
</protein>
<keyword evidence="4" id="KW-1185">Reference proteome</keyword>